<organism evidence="7 8">
    <name type="scientific">Limnobacter thiooxidans</name>
    <dbReference type="NCBI Taxonomy" id="131080"/>
    <lineage>
        <taxon>Bacteria</taxon>
        <taxon>Pseudomonadati</taxon>
        <taxon>Pseudomonadota</taxon>
        <taxon>Betaproteobacteria</taxon>
        <taxon>Burkholderiales</taxon>
        <taxon>Burkholderiaceae</taxon>
        <taxon>Limnobacter</taxon>
    </lineage>
</organism>
<evidence type="ECO:0000256" key="2">
    <source>
        <dbReference type="ARBA" id="ARBA00009236"/>
    </source>
</evidence>
<dbReference type="SUPFAM" id="SSF53383">
    <property type="entry name" value="PLP-dependent transferases"/>
    <property type="match status" value="1"/>
</dbReference>
<name>A0AA86MII5_9BURK</name>
<dbReference type="Proteomes" id="UP001329151">
    <property type="component" value="Chromosome"/>
</dbReference>
<proteinExistence type="inferred from homology"/>
<evidence type="ECO:0000313" key="7">
    <source>
        <dbReference type="EMBL" id="BET26307.1"/>
    </source>
</evidence>
<evidence type="ECO:0000313" key="8">
    <source>
        <dbReference type="Proteomes" id="UP001329151"/>
    </source>
</evidence>
<dbReference type="EMBL" id="AP028947">
    <property type="protein sequence ID" value="BET26307.1"/>
    <property type="molecule type" value="Genomic_DNA"/>
</dbReference>
<dbReference type="AlphaFoldDB" id="A0AA86MII5"/>
<comment type="similarity">
    <text evidence="2">Belongs to the class-V pyridoxal-phosphate-dependent aminotransferase family.</text>
</comment>
<dbReference type="InterPro" id="IPR015421">
    <property type="entry name" value="PyrdxlP-dep_Trfase_major"/>
</dbReference>
<dbReference type="PANTHER" id="PTHR21152">
    <property type="entry name" value="AMINOTRANSFERASE CLASS V"/>
    <property type="match status" value="1"/>
</dbReference>
<sequence length="394" mass="43658">MTENCVLIFDSPVTHLRNTMPGLLPHIDPDGLLEFSVVYTDRALNHMSKRFEGVMCDISSTLKEVYNAHTAVLVPGSGTFGMESVARQFAHGKHVMVIRNGWFSYRWTQIFDAGQIPEQTTVMKARRTSDSDQSPWIPCPVTEVVDRILTDKPSLVFAPHVETSAGMILPDDYLKTVADALHSVGGLLVLDCIASGAMWVDMQATGVDILISAPQKGWSGSPACAMVMLSERARQAIQHTQSSSFASDLKKWMDIMEGYEKGKHAYHTTMPTDALARLREVMLETRDYGFEKVRNEQIELGRRVRELFESQGFVSVAAEGFKAPGVVVSYTTDPDIQNCSKFLALGLQTAAGVPLQCDEPASFRTFRVGLFGLEKLHNIDRTVEHLKTALDSLE</sequence>
<evidence type="ECO:0000256" key="1">
    <source>
        <dbReference type="ARBA" id="ARBA00001933"/>
    </source>
</evidence>
<protein>
    <submittedName>
        <fullName evidence="7">Aminotransferase class V-fold PLP-dependent enzyme</fullName>
    </submittedName>
</protein>
<evidence type="ECO:0000256" key="5">
    <source>
        <dbReference type="PIRSR" id="PIRSR000524-50"/>
    </source>
</evidence>
<dbReference type="Gene3D" id="3.40.640.10">
    <property type="entry name" value="Type I PLP-dependent aspartate aminotransferase-like (Major domain)"/>
    <property type="match status" value="1"/>
</dbReference>
<dbReference type="GO" id="GO:0008453">
    <property type="term" value="F:alanine-glyoxylate transaminase activity"/>
    <property type="evidence" value="ECO:0007669"/>
    <property type="project" value="TreeGrafter"/>
</dbReference>
<evidence type="ECO:0000256" key="4">
    <source>
        <dbReference type="PIRSR" id="PIRSR000524-1"/>
    </source>
</evidence>
<dbReference type="KEGG" id="lto:RGQ30_18080"/>
<dbReference type="GO" id="GO:0004760">
    <property type="term" value="F:L-serine-pyruvate transaminase activity"/>
    <property type="evidence" value="ECO:0007669"/>
    <property type="project" value="TreeGrafter"/>
</dbReference>
<gene>
    <name evidence="7" type="ORF">RGQ30_18080</name>
</gene>
<dbReference type="PIRSF" id="PIRSF000524">
    <property type="entry name" value="SPT"/>
    <property type="match status" value="1"/>
</dbReference>
<evidence type="ECO:0000256" key="3">
    <source>
        <dbReference type="ARBA" id="ARBA00022898"/>
    </source>
</evidence>
<dbReference type="InterPro" id="IPR024169">
    <property type="entry name" value="SP_NH2Trfase/AEP_transaminase"/>
</dbReference>
<dbReference type="InterPro" id="IPR000192">
    <property type="entry name" value="Aminotrans_V_dom"/>
</dbReference>
<evidence type="ECO:0000259" key="6">
    <source>
        <dbReference type="Pfam" id="PF00266"/>
    </source>
</evidence>
<feature type="modified residue" description="N6-(pyridoxal phosphate)lysine" evidence="5">
    <location>
        <position position="216"/>
    </location>
</feature>
<dbReference type="Gene3D" id="3.90.1150.10">
    <property type="entry name" value="Aspartate Aminotransferase, domain 1"/>
    <property type="match status" value="1"/>
</dbReference>
<keyword evidence="7" id="KW-0808">Transferase</keyword>
<reference evidence="7 8" key="1">
    <citation type="submission" date="2023-10" db="EMBL/GenBank/DDBJ databases">
        <title>Complete Genome Sequence of Limnobacter thiooxidans CS-K2T, Isolated from freshwater lake sediments in Bavaria, Germany.</title>
        <authorList>
            <person name="Naruki M."/>
            <person name="Watanabe A."/>
            <person name="Warashina T."/>
            <person name="Morita T."/>
            <person name="Arakawa K."/>
        </authorList>
    </citation>
    <scope>NUCLEOTIDE SEQUENCE [LARGE SCALE GENOMIC DNA]</scope>
    <source>
        <strain evidence="7 8">CS-K2</strain>
    </source>
</reference>
<dbReference type="PANTHER" id="PTHR21152:SF40">
    <property type="entry name" value="ALANINE--GLYOXYLATE AMINOTRANSFERASE"/>
    <property type="match status" value="1"/>
</dbReference>
<dbReference type="Pfam" id="PF00266">
    <property type="entry name" value="Aminotran_5"/>
    <property type="match status" value="1"/>
</dbReference>
<comment type="cofactor">
    <cofactor evidence="1 5">
        <name>pyridoxal 5'-phosphate</name>
        <dbReference type="ChEBI" id="CHEBI:597326"/>
    </cofactor>
</comment>
<keyword evidence="8" id="KW-1185">Reference proteome</keyword>
<dbReference type="GO" id="GO:0019265">
    <property type="term" value="P:glycine biosynthetic process, by transamination of glyoxylate"/>
    <property type="evidence" value="ECO:0007669"/>
    <property type="project" value="TreeGrafter"/>
</dbReference>
<dbReference type="InterPro" id="IPR015424">
    <property type="entry name" value="PyrdxlP-dep_Trfase"/>
</dbReference>
<feature type="domain" description="Aminotransferase class V" evidence="6">
    <location>
        <begin position="41"/>
        <end position="317"/>
    </location>
</feature>
<feature type="binding site" evidence="4">
    <location>
        <position position="367"/>
    </location>
    <ligand>
        <name>substrate</name>
    </ligand>
</feature>
<accession>A0AA86MII5</accession>
<dbReference type="InterPro" id="IPR015422">
    <property type="entry name" value="PyrdxlP-dep_Trfase_small"/>
</dbReference>
<keyword evidence="7" id="KW-0032">Aminotransferase</keyword>
<keyword evidence="3 5" id="KW-0663">Pyridoxal phosphate</keyword>